<name>A0A081RXP6_PHOTE</name>
<proteinExistence type="predicted"/>
<evidence type="ECO:0000313" key="2">
    <source>
        <dbReference type="Proteomes" id="UP000028002"/>
    </source>
</evidence>
<accession>A0A081RXP6</accession>
<sequence length="44" mass="4905">MRLYTNDNREVGGFVKDTRPSVISSSSIFARGSITNVKIMSKLQ</sequence>
<organism evidence="1 2">
    <name type="scientific">Photorhabdus temperata subsp. temperata Meg1</name>
    <dbReference type="NCBI Taxonomy" id="1393735"/>
    <lineage>
        <taxon>Bacteria</taxon>
        <taxon>Pseudomonadati</taxon>
        <taxon>Pseudomonadota</taxon>
        <taxon>Gammaproteobacteria</taxon>
        <taxon>Enterobacterales</taxon>
        <taxon>Morganellaceae</taxon>
        <taxon>Photorhabdus</taxon>
    </lineage>
</organism>
<protein>
    <submittedName>
        <fullName evidence="1">Uncharacterized protein</fullName>
    </submittedName>
</protein>
<evidence type="ECO:0000313" key="1">
    <source>
        <dbReference type="EMBL" id="KER03449.1"/>
    </source>
</evidence>
<gene>
    <name evidence="1" type="ORF">MEG1DRAFT_01925</name>
</gene>
<reference evidence="1 2" key="1">
    <citation type="submission" date="2014-03" db="EMBL/GenBank/DDBJ databases">
        <title>Draft Genome of Photorhabdus temperata Meg1.</title>
        <authorList>
            <person name="Hurst S.G.IV."/>
            <person name="Morris K."/>
            <person name="Thomas K."/>
            <person name="Tisa L.S."/>
        </authorList>
    </citation>
    <scope>NUCLEOTIDE SEQUENCE [LARGE SCALE GENOMIC DNA]</scope>
    <source>
        <strain evidence="1 2">Meg1</strain>
    </source>
</reference>
<comment type="caution">
    <text evidence="1">The sequence shown here is derived from an EMBL/GenBank/DDBJ whole genome shotgun (WGS) entry which is preliminary data.</text>
</comment>
<dbReference type="Proteomes" id="UP000028002">
    <property type="component" value="Unassembled WGS sequence"/>
</dbReference>
<dbReference type="EMBL" id="JGVH01000030">
    <property type="protein sequence ID" value="KER03449.1"/>
    <property type="molecule type" value="Genomic_DNA"/>
</dbReference>
<dbReference type="AlphaFoldDB" id="A0A081RXP6"/>